<accession>E2C6V2</accession>
<proteinExistence type="predicted"/>
<evidence type="ECO:0000313" key="1">
    <source>
        <dbReference type="EMBL" id="EFN76328.1"/>
    </source>
</evidence>
<sequence>HFGRNLLSFVYYSWGRLKVLIYRECSTTRKDTIRRMRDTIRFLHADKISRATNNFEIRVLVYI</sequence>
<protein>
    <submittedName>
        <fullName evidence="1">Uncharacterized protein</fullName>
    </submittedName>
</protein>
<keyword evidence="2" id="KW-1185">Reference proteome</keyword>
<dbReference type="Proteomes" id="UP000008237">
    <property type="component" value="Unassembled WGS sequence"/>
</dbReference>
<evidence type="ECO:0000313" key="2">
    <source>
        <dbReference type="Proteomes" id="UP000008237"/>
    </source>
</evidence>
<name>E2C6V2_HARSA</name>
<organism evidence="2">
    <name type="scientific">Harpegnathos saltator</name>
    <name type="common">Jerdon's jumping ant</name>
    <dbReference type="NCBI Taxonomy" id="610380"/>
    <lineage>
        <taxon>Eukaryota</taxon>
        <taxon>Metazoa</taxon>
        <taxon>Ecdysozoa</taxon>
        <taxon>Arthropoda</taxon>
        <taxon>Hexapoda</taxon>
        <taxon>Insecta</taxon>
        <taxon>Pterygota</taxon>
        <taxon>Neoptera</taxon>
        <taxon>Endopterygota</taxon>
        <taxon>Hymenoptera</taxon>
        <taxon>Apocrita</taxon>
        <taxon>Aculeata</taxon>
        <taxon>Formicoidea</taxon>
        <taxon>Formicidae</taxon>
        <taxon>Ponerinae</taxon>
        <taxon>Ponerini</taxon>
        <taxon>Harpegnathos</taxon>
    </lineage>
</organism>
<feature type="non-terminal residue" evidence="1">
    <location>
        <position position="63"/>
    </location>
</feature>
<feature type="non-terminal residue" evidence="1">
    <location>
        <position position="1"/>
    </location>
</feature>
<dbReference type="AlphaFoldDB" id="E2C6V2"/>
<gene>
    <name evidence="1" type="ORF">EAI_07698</name>
</gene>
<reference evidence="1 2" key="1">
    <citation type="journal article" date="2010" name="Science">
        <title>Genomic comparison of the ants Camponotus floridanus and Harpegnathos saltator.</title>
        <authorList>
            <person name="Bonasio R."/>
            <person name="Zhang G."/>
            <person name="Ye C."/>
            <person name="Mutti N.S."/>
            <person name="Fang X."/>
            <person name="Qin N."/>
            <person name="Donahue G."/>
            <person name="Yang P."/>
            <person name="Li Q."/>
            <person name="Li C."/>
            <person name="Zhang P."/>
            <person name="Huang Z."/>
            <person name="Berger S.L."/>
            <person name="Reinberg D."/>
            <person name="Wang J."/>
            <person name="Liebig J."/>
        </authorList>
    </citation>
    <scope>NUCLEOTIDE SEQUENCE [LARGE SCALE GENOMIC DNA]</scope>
    <source>
        <strain evidence="1 2">R22 G/1</strain>
    </source>
</reference>
<dbReference type="InParanoid" id="E2C6V2"/>
<dbReference type="EMBL" id="GL453214">
    <property type="protein sequence ID" value="EFN76328.1"/>
    <property type="molecule type" value="Genomic_DNA"/>
</dbReference>